<accession>A0AAE3A3F5</accession>
<comment type="caution">
    <text evidence="3">The sequence shown here is derived from an EMBL/GenBank/DDBJ whole genome shotgun (WGS) entry which is preliminary data.</text>
</comment>
<dbReference type="CDD" id="cd20736">
    <property type="entry name" value="PoNe_Nuclease"/>
    <property type="match status" value="1"/>
</dbReference>
<protein>
    <recommendedName>
        <fullName evidence="2">UPF0102 protein LKD75_14000</fullName>
    </recommendedName>
</protein>
<dbReference type="Gene3D" id="3.40.1350.10">
    <property type="match status" value="1"/>
</dbReference>
<dbReference type="RefSeq" id="WP_119623664.1">
    <property type="nucleotide sequence ID" value="NZ_JAJEPV010000040.1"/>
</dbReference>
<sequence length="122" mass="14275">MNTRQTGNVYEQMAADYLEKQGMRILERNFRRGRNGEIDIIGRDGKYLVFVEVKYRSGDEKGNAAEAVTTAKQRTICRVADYYRYLHHYGEDTWVRYDVVAIQGEALHWIPNAFPHHYSARS</sequence>
<dbReference type="AlphaFoldDB" id="A0AAE3A3F5"/>
<dbReference type="PANTHER" id="PTHR34039">
    <property type="entry name" value="UPF0102 PROTEIN YRAN"/>
    <property type="match status" value="1"/>
</dbReference>
<evidence type="ECO:0000256" key="1">
    <source>
        <dbReference type="ARBA" id="ARBA00006738"/>
    </source>
</evidence>
<dbReference type="SUPFAM" id="SSF52980">
    <property type="entry name" value="Restriction endonuclease-like"/>
    <property type="match status" value="1"/>
</dbReference>
<evidence type="ECO:0000256" key="2">
    <source>
        <dbReference type="HAMAP-Rule" id="MF_00048"/>
    </source>
</evidence>
<gene>
    <name evidence="3" type="ORF">LKD75_14000</name>
</gene>
<keyword evidence="4" id="KW-1185">Reference proteome</keyword>
<evidence type="ECO:0000313" key="4">
    <source>
        <dbReference type="Proteomes" id="UP001197795"/>
    </source>
</evidence>
<dbReference type="PANTHER" id="PTHR34039:SF1">
    <property type="entry name" value="UPF0102 PROTEIN YRAN"/>
    <property type="match status" value="1"/>
</dbReference>
<dbReference type="GO" id="GO:0003676">
    <property type="term" value="F:nucleic acid binding"/>
    <property type="evidence" value="ECO:0007669"/>
    <property type="project" value="InterPro"/>
</dbReference>
<dbReference type="Proteomes" id="UP001197795">
    <property type="component" value="Unassembled WGS sequence"/>
</dbReference>
<dbReference type="Pfam" id="PF02021">
    <property type="entry name" value="UPF0102"/>
    <property type="match status" value="1"/>
</dbReference>
<dbReference type="HAMAP" id="MF_00048">
    <property type="entry name" value="UPF0102"/>
    <property type="match status" value="1"/>
</dbReference>
<dbReference type="NCBIfam" id="NF009150">
    <property type="entry name" value="PRK12497.1-3"/>
    <property type="match status" value="1"/>
</dbReference>
<organism evidence="3 4">
    <name type="scientific">Waltera acetigignens</name>
    <dbReference type="NCBI Taxonomy" id="2981769"/>
    <lineage>
        <taxon>Bacteria</taxon>
        <taxon>Bacillati</taxon>
        <taxon>Bacillota</taxon>
        <taxon>Clostridia</taxon>
        <taxon>Lachnospirales</taxon>
        <taxon>Lachnospiraceae</taxon>
        <taxon>Waltera</taxon>
    </lineage>
</organism>
<reference evidence="3 4" key="1">
    <citation type="submission" date="2021-10" db="EMBL/GenBank/DDBJ databases">
        <title>Anaerobic single-cell dispensing facilitates the cultivation of human gut bacteria.</title>
        <authorList>
            <person name="Afrizal A."/>
        </authorList>
    </citation>
    <scope>NUCLEOTIDE SEQUENCE [LARGE SCALE GENOMIC DNA]</scope>
    <source>
        <strain evidence="3 4">CLA-AA-H273</strain>
    </source>
</reference>
<dbReference type="InterPro" id="IPR011335">
    <property type="entry name" value="Restrct_endonuc-II-like"/>
</dbReference>
<evidence type="ECO:0000313" key="3">
    <source>
        <dbReference type="EMBL" id="MCC2120684.1"/>
    </source>
</evidence>
<dbReference type="NCBIfam" id="TIGR00252">
    <property type="entry name" value="YraN family protein"/>
    <property type="match status" value="1"/>
</dbReference>
<dbReference type="InterPro" id="IPR003509">
    <property type="entry name" value="UPF0102_YraN-like"/>
</dbReference>
<comment type="similarity">
    <text evidence="1 2">Belongs to the UPF0102 family.</text>
</comment>
<dbReference type="EMBL" id="JAJEPV010000040">
    <property type="protein sequence ID" value="MCC2120684.1"/>
    <property type="molecule type" value="Genomic_DNA"/>
</dbReference>
<dbReference type="InterPro" id="IPR011856">
    <property type="entry name" value="tRNA_endonuc-like_dom_sf"/>
</dbReference>
<proteinExistence type="inferred from homology"/>
<name>A0AAE3A3F5_9FIRM</name>